<evidence type="ECO:0000256" key="6">
    <source>
        <dbReference type="ARBA" id="ARBA00023049"/>
    </source>
</evidence>
<evidence type="ECO:0000259" key="10">
    <source>
        <dbReference type="Pfam" id="PF16187"/>
    </source>
</evidence>
<dbReference type="InterPro" id="IPR011765">
    <property type="entry name" value="Pept_M16_N"/>
</dbReference>
<dbReference type="Pfam" id="PF00675">
    <property type="entry name" value="Peptidase_M16"/>
    <property type="match status" value="1"/>
</dbReference>
<feature type="domain" description="Peptidase M16 middle/third" evidence="10">
    <location>
        <begin position="421"/>
        <end position="702"/>
    </location>
</feature>
<keyword evidence="4" id="KW-0378">Hydrolase</keyword>
<evidence type="ECO:0000259" key="11">
    <source>
        <dbReference type="Pfam" id="PF22456"/>
    </source>
</evidence>
<evidence type="ECO:0000256" key="2">
    <source>
        <dbReference type="ARBA" id="ARBA00022670"/>
    </source>
</evidence>
<comment type="similarity">
    <text evidence="1 7">Belongs to the peptidase M16 family.</text>
</comment>
<evidence type="ECO:0000313" key="13">
    <source>
        <dbReference type="Proteomes" id="UP001623330"/>
    </source>
</evidence>
<keyword evidence="6" id="KW-0482">Metalloprotease</keyword>
<dbReference type="Pfam" id="PF22456">
    <property type="entry name" value="PqqF-like_C_4"/>
    <property type="match status" value="1"/>
</dbReference>
<evidence type="ECO:0000313" key="12">
    <source>
        <dbReference type="EMBL" id="KAL3233429.1"/>
    </source>
</evidence>
<dbReference type="PANTHER" id="PTHR43690">
    <property type="entry name" value="NARDILYSIN"/>
    <property type="match status" value="1"/>
</dbReference>
<evidence type="ECO:0000256" key="1">
    <source>
        <dbReference type="ARBA" id="ARBA00007261"/>
    </source>
</evidence>
<reference evidence="12 13" key="1">
    <citation type="submission" date="2024-05" db="EMBL/GenBank/DDBJ databases">
        <title>Long read based assembly of the Candida bracarensis genome reveals expanded adhesin content.</title>
        <authorList>
            <person name="Marcet-Houben M."/>
            <person name="Ksiezopolska E."/>
            <person name="Gabaldon T."/>
        </authorList>
    </citation>
    <scope>NUCLEOTIDE SEQUENCE [LARGE SCALE GENOMIC DNA]</scope>
    <source>
        <strain evidence="12 13">CBM6</strain>
    </source>
</reference>
<keyword evidence="2" id="KW-0645">Protease</keyword>
<protein>
    <submittedName>
        <fullName evidence="12">A-factor-processing enzyme</fullName>
    </submittedName>
</protein>
<evidence type="ECO:0000256" key="4">
    <source>
        <dbReference type="ARBA" id="ARBA00022801"/>
    </source>
</evidence>
<dbReference type="InterPro" id="IPR001431">
    <property type="entry name" value="Pept_M16_Zn_BS"/>
</dbReference>
<keyword evidence="5" id="KW-0862">Zinc</keyword>
<dbReference type="Pfam" id="PF16187">
    <property type="entry name" value="Peptidase_M16_M"/>
    <property type="match status" value="1"/>
</dbReference>
<dbReference type="InterPro" id="IPR050626">
    <property type="entry name" value="Peptidase_M16"/>
</dbReference>
<evidence type="ECO:0000256" key="5">
    <source>
        <dbReference type="ARBA" id="ARBA00022833"/>
    </source>
</evidence>
<dbReference type="PROSITE" id="PS00143">
    <property type="entry name" value="INSULINASE"/>
    <property type="match status" value="1"/>
</dbReference>
<name>A0ABR4NX44_9SACH</name>
<comment type="caution">
    <text evidence="12">The sequence shown here is derived from an EMBL/GenBank/DDBJ whole genome shotgun (WGS) entry which is preliminary data.</text>
</comment>
<evidence type="ECO:0000256" key="7">
    <source>
        <dbReference type="RuleBase" id="RU004447"/>
    </source>
</evidence>
<dbReference type="EMBL" id="JBEVYD010000004">
    <property type="protein sequence ID" value="KAL3233429.1"/>
    <property type="molecule type" value="Genomic_DNA"/>
</dbReference>
<organism evidence="12 13">
    <name type="scientific">Nakaseomyces bracarensis</name>
    <dbReference type="NCBI Taxonomy" id="273131"/>
    <lineage>
        <taxon>Eukaryota</taxon>
        <taxon>Fungi</taxon>
        <taxon>Dikarya</taxon>
        <taxon>Ascomycota</taxon>
        <taxon>Saccharomycotina</taxon>
        <taxon>Saccharomycetes</taxon>
        <taxon>Saccharomycetales</taxon>
        <taxon>Saccharomycetaceae</taxon>
        <taxon>Nakaseomyces</taxon>
    </lineage>
</organism>
<dbReference type="InterPro" id="IPR054734">
    <property type="entry name" value="PqqF-like_C_4"/>
</dbReference>
<dbReference type="Pfam" id="PF05193">
    <property type="entry name" value="Peptidase_M16_C"/>
    <property type="match status" value="1"/>
</dbReference>
<sequence>MNFGVYRTSLVSLGRKSLSFVFDKNISKRTVLPIALKRNMASATKYKDLKVNFLKPDLDDREYRYIQLPNNLKALVIQDKTTDKAAAALDVNIGAFQDPENLPGLAHFCEHLLFMGSEKFPDENEYSSYLSKHGGSSNAYTGSQNTNYFFEVNSDHLHGALDRFSGFFTSPLFNKKSTDKEINAVDSENKKNLQNDIWRMYQLDKSLSNPKHPYHKFSTGNLKTLGEIPKSEGLNIRDELLKFYKDSYSANLMKLCILGKEDLDTLSEWAYELFKDVVNIDRPLPIYDATILEKEHLQKIIRVKPVKDLRKLDIAFVVPDFEKNWDSKIPHIFSHLLGHEGDGSLLAYLKTLGWANELAAGGHTISDGNAFLNIDIELTDEGLLHYKEIAVLIFQYIEMLKNSLPQEWIFKELQDISRATFKFKQKGSPSQTVSGLAKLLEKDYYLPPENMLASSLLLKYEPELIKKYVNALQPESSRITLISKTFEVDAKENWYGTEYNVEDYSDELIKAFREPGLHPELHLPRPNEFIATNFEVEKFDVVEPTNEPYLLKDDICSKLWYKRDDRFWQPRGYIYVTLKLPNTHSSIISSMLTTLYVQMVNDYLKNLQYDAACANIHVSFVKTNQGLDLTVSGFNEKLLILVRRVLEGIKSFDPSKERFEVFKDKSILHLKNQLMEVPYSQMTGLYNSVINERTWTNADKLEIVKLSTFEQLRVFVKTIYEGVFYETLVHGNLKIEEAKEVDSLVSNLIRKDAIQNLDVQGSRLRSYILPKGQTFSYDRPLYDERNVNSCIHHVIQLDVYNEKLSALSGLFAQMLHEPCFDVLRTKEQLGYVVFSSSLNNHGTANIRILIQSEHTTPYLEWRIDEFYKNFGETLKTMSDEDFGKHKDALCKTLLQKFKNMKEESLRYVAAIYLGDYNFTHRHKKASLVSQLTREDMIQFYKQYIVGADTTKLIVNLQSQCVNEKIDESQLDNEHYPSGEKIVDVGKFKSKLFLAPLRQPTKKFEIYST</sequence>
<proteinExistence type="inferred from homology"/>
<dbReference type="PANTHER" id="PTHR43690:SF18">
    <property type="entry name" value="INSULIN-DEGRADING ENZYME-RELATED"/>
    <property type="match status" value="1"/>
</dbReference>
<evidence type="ECO:0000259" key="9">
    <source>
        <dbReference type="Pfam" id="PF05193"/>
    </source>
</evidence>
<accession>A0ABR4NX44</accession>
<dbReference type="Gene3D" id="3.30.830.10">
    <property type="entry name" value="Metalloenzyme, LuxS/M16 peptidase-like"/>
    <property type="match status" value="4"/>
</dbReference>
<dbReference type="InterPro" id="IPR011249">
    <property type="entry name" value="Metalloenz_LuxS/M16"/>
</dbReference>
<dbReference type="SUPFAM" id="SSF63411">
    <property type="entry name" value="LuxS/MPP-like metallohydrolase"/>
    <property type="match status" value="4"/>
</dbReference>
<keyword evidence="13" id="KW-1185">Reference proteome</keyword>
<gene>
    <name evidence="12" type="ORF">RNJ44_03469</name>
</gene>
<dbReference type="InterPro" id="IPR007863">
    <property type="entry name" value="Peptidase_M16_C"/>
</dbReference>
<evidence type="ECO:0000259" key="8">
    <source>
        <dbReference type="Pfam" id="PF00675"/>
    </source>
</evidence>
<keyword evidence="3" id="KW-0479">Metal-binding</keyword>
<feature type="domain" description="Peptidase M16 C-terminal" evidence="9">
    <location>
        <begin position="237"/>
        <end position="415"/>
    </location>
</feature>
<evidence type="ECO:0000256" key="3">
    <source>
        <dbReference type="ARBA" id="ARBA00022723"/>
    </source>
</evidence>
<dbReference type="Proteomes" id="UP001623330">
    <property type="component" value="Unassembled WGS sequence"/>
</dbReference>
<feature type="domain" description="Peptidase M16 N-terminal" evidence="8">
    <location>
        <begin position="75"/>
        <end position="211"/>
    </location>
</feature>
<feature type="domain" description="Coenzyme PQQ synthesis protein F-like C-terminal lobe" evidence="11">
    <location>
        <begin position="810"/>
        <end position="907"/>
    </location>
</feature>
<dbReference type="InterPro" id="IPR032632">
    <property type="entry name" value="Peptidase_M16_M"/>
</dbReference>